<dbReference type="PROSITE" id="PS00678">
    <property type="entry name" value="WD_REPEATS_1"/>
    <property type="match status" value="7"/>
</dbReference>
<proteinExistence type="predicted"/>
<feature type="repeat" description="WD" evidence="3">
    <location>
        <begin position="1113"/>
        <end position="1149"/>
    </location>
</feature>
<dbReference type="InterPro" id="IPR011600">
    <property type="entry name" value="Pept_C14_caspase"/>
</dbReference>
<dbReference type="Gene3D" id="3.40.50.1460">
    <property type="match status" value="1"/>
</dbReference>
<name>A0ABV2Z2M7_9ACTN</name>
<keyword evidence="2" id="KW-0677">Repeat</keyword>
<dbReference type="SUPFAM" id="SSF50978">
    <property type="entry name" value="WD40 repeat-like"/>
    <property type="match status" value="4"/>
</dbReference>
<comment type="caution">
    <text evidence="5">The sequence shown here is derived from an EMBL/GenBank/DDBJ whole genome shotgun (WGS) entry which is preliminary data.</text>
</comment>
<dbReference type="EMBL" id="JBEZVI010000013">
    <property type="protein sequence ID" value="MEU3711871.1"/>
    <property type="molecule type" value="Genomic_DNA"/>
</dbReference>
<evidence type="ECO:0000313" key="5">
    <source>
        <dbReference type="EMBL" id="MEU3711871.1"/>
    </source>
</evidence>
<evidence type="ECO:0000259" key="4">
    <source>
        <dbReference type="Pfam" id="PF00656"/>
    </source>
</evidence>
<dbReference type="SUPFAM" id="SSF52129">
    <property type="entry name" value="Caspase-like"/>
    <property type="match status" value="1"/>
</dbReference>
<dbReference type="InterPro" id="IPR019775">
    <property type="entry name" value="WD40_repeat_CS"/>
</dbReference>
<dbReference type="SMART" id="SM00320">
    <property type="entry name" value="WD40"/>
    <property type="match status" value="14"/>
</dbReference>
<feature type="repeat" description="WD" evidence="3">
    <location>
        <begin position="860"/>
        <end position="881"/>
    </location>
</feature>
<dbReference type="PROSITE" id="PS50294">
    <property type="entry name" value="WD_REPEATS_REGION"/>
    <property type="match status" value="5"/>
</dbReference>
<keyword evidence="6" id="KW-1185">Reference proteome</keyword>
<dbReference type="PROSITE" id="PS50082">
    <property type="entry name" value="WD_REPEATS_2"/>
    <property type="match status" value="9"/>
</dbReference>
<gene>
    <name evidence="5" type="ORF">AB0E61_17445</name>
</gene>
<feature type="repeat" description="WD" evidence="3">
    <location>
        <begin position="1570"/>
        <end position="1613"/>
    </location>
</feature>
<reference evidence="5 6" key="1">
    <citation type="submission" date="2024-06" db="EMBL/GenBank/DDBJ databases">
        <title>The Natural Products Discovery Center: Release of the First 8490 Sequenced Strains for Exploring Actinobacteria Biosynthetic Diversity.</title>
        <authorList>
            <person name="Kalkreuter E."/>
            <person name="Kautsar S.A."/>
            <person name="Yang D."/>
            <person name="Bader C.D."/>
            <person name="Teijaro C.N."/>
            <person name="Fluegel L."/>
            <person name="Davis C.M."/>
            <person name="Simpson J.R."/>
            <person name="Lauterbach L."/>
            <person name="Steele A.D."/>
            <person name="Gui C."/>
            <person name="Meng S."/>
            <person name="Li G."/>
            <person name="Viehrig K."/>
            <person name="Ye F."/>
            <person name="Su P."/>
            <person name="Kiefer A.F."/>
            <person name="Nichols A."/>
            <person name="Cepeda A.J."/>
            <person name="Yan W."/>
            <person name="Fan B."/>
            <person name="Jiang Y."/>
            <person name="Adhikari A."/>
            <person name="Zheng C.-J."/>
            <person name="Schuster L."/>
            <person name="Cowan T.M."/>
            <person name="Smanski M.J."/>
            <person name="Chevrette M.G."/>
            <person name="De Carvalho L.P.S."/>
            <person name="Shen B."/>
        </authorList>
    </citation>
    <scope>NUCLEOTIDE SEQUENCE [LARGE SCALE GENOMIC DNA]</scope>
    <source>
        <strain evidence="5 6">NPDC033039</strain>
    </source>
</reference>
<feature type="repeat" description="WD" evidence="3">
    <location>
        <begin position="883"/>
        <end position="926"/>
    </location>
</feature>
<dbReference type="RefSeq" id="WP_037678967.1">
    <property type="nucleotide sequence ID" value="NZ_JBEZVI010000013.1"/>
</dbReference>
<evidence type="ECO:0000256" key="3">
    <source>
        <dbReference type="PROSITE-ProRule" id="PRU00221"/>
    </source>
</evidence>
<evidence type="ECO:0000313" key="6">
    <source>
        <dbReference type="Proteomes" id="UP001550853"/>
    </source>
</evidence>
<feature type="repeat" description="WD" evidence="3">
    <location>
        <begin position="794"/>
        <end position="837"/>
    </location>
</feature>
<dbReference type="Proteomes" id="UP001550853">
    <property type="component" value="Unassembled WGS sequence"/>
</dbReference>
<keyword evidence="1 3" id="KW-0853">WD repeat</keyword>
<dbReference type="InterPro" id="IPR020472">
    <property type="entry name" value="WD40_PAC1"/>
</dbReference>
<dbReference type="InterPro" id="IPR029030">
    <property type="entry name" value="Caspase-like_dom_sf"/>
</dbReference>
<protein>
    <submittedName>
        <fullName evidence="5">Caspase family protein</fullName>
    </submittedName>
</protein>
<dbReference type="InterPro" id="IPR015943">
    <property type="entry name" value="WD40/YVTN_repeat-like_dom_sf"/>
</dbReference>
<dbReference type="Gene3D" id="3.40.50.300">
    <property type="entry name" value="P-loop containing nucleotide triphosphate hydrolases"/>
    <property type="match status" value="1"/>
</dbReference>
<accession>A0ABV2Z2M7</accession>
<dbReference type="PRINTS" id="PR00320">
    <property type="entry name" value="GPROTEINBRPT"/>
</dbReference>
<feature type="domain" description="Peptidase C14 caspase" evidence="4">
    <location>
        <begin position="21"/>
        <end position="229"/>
    </location>
</feature>
<feature type="repeat" description="WD" evidence="3">
    <location>
        <begin position="1072"/>
        <end position="1115"/>
    </location>
</feature>
<organism evidence="5 6">
    <name type="scientific">Streptomyces catenulae</name>
    <dbReference type="NCBI Taxonomy" id="66875"/>
    <lineage>
        <taxon>Bacteria</taxon>
        <taxon>Bacillati</taxon>
        <taxon>Actinomycetota</taxon>
        <taxon>Actinomycetes</taxon>
        <taxon>Kitasatosporales</taxon>
        <taxon>Streptomycetaceae</taxon>
        <taxon>Streptomyces</taxon>
    </lineage>
</organism>
<dbReference type="Gene3D" id="2.130.10.10">
    <property type="entry name" value="YVTN repeat-like/Quinoprotein amine dehydrogenase"/>
    <property type="match status" value="5"/>
</dbReference>
<sequence length="1744" mass="186841">MRRSFFIALGSGRYRNLPEGEQLRSVPADIHAVSQLFGSFGYQAVLPGLGEYDGAEQIRQKLRHWSADVALTADDVVVVYFAGHGSVEERDRHYLLCWDSQDEDLATTALATEDLLRILCRGSLRHLLLILDTCAGGAGSAEASAVALQAIAYRNVRGGTSTGLWFLASARRKDIAEDGAFVAALEEAVGTTTGRTGQRQQFLDLTELVKAVNERFEGDGRSQRAELASGLVTGLAPFLPNAGYREELPPVGTDLEIQRRVADRDLTEHFGPRSRGVEFESEQGLYFSGRRSVLSELVAWLTADEGDGRGRVVTGSPGCGKSAVLGRIVALSDGRYRPRLGLSASAPETIVPEGCVTAAVHARHKRLEEVVERIALALGTKADGAAALLQELTRRGRQGPPLIIVIDAVDEAGSDTAADAGGHGEPRRITRELLRPMSEIQGVRLLVGTRHELVAPLGPTFTCIDLDLAAYRAEEQDVAGYVTRVLLAVEEPEVRTPYRDCPALARTVAASVAEKAAGVYLYARTTARTLRSDRTAVDVTRPGWAQKLPSEVGEAFDDYLARFGPDEARVRRMLLALAFSEGRGLPRGRVWTALSSVISGVPCTEEDVSWALDVAEAYIAEVIDDDRRSAYRLYHKALAEHLRATADRPPEDIQRSVVVALRSLVPTAPDGTLDWFAAVPYVGQHLATHAAAAGALSDLIEDPGFLLAGEPLALLRAFASIEGEEPRRIRGAYEQVAHRLTADRPLGERAADLQLSARRCEADRLADRIEGLNVSLPWSTSWAWWSTSGVHRLLSGHAKTIGCVAVGDLDGRPIAVTGSIDGSAFVWDLTSQRQIGDPLEVKVAVSAVVIGDLGDYTVALTGGQDGIIRVWDLSAGQEYGEPLRGHTNQVESLVIGAIEERPVVLSTSADGTARIWDLVSRRQLGKDLSAHKRTVWDADLGELNGRPIAVTGGDDKAVHVWDLSELLAGGDAHHDGMPLIGPAGAVTAVCIARLDGRSVALVGDGNGMLTRWDLEARRQIGEPVMAHVYWTRSGVASAVIGEFKGRPVALTSGRRESRLWDLRTLQQLGHPLRGHVEDITAAALTNRADAALAVTVSRDRTARIWDLTADQPEEGHARPVCSVAFAEVRGCPMVVTGGEDGTARLWDLRGRRQLCGPMEGHSGQVLAVAFGESDGRTVVATAGSDTTVRLWDPFRDAPPGAPLKGHTNAVRCLAFGRLSGATVVVSGGEDGTVRIWDVASGRLIGRPLVGHIGGIYRLTVRLSGRGMEIVLSTFLNHAYVWQIGGGHEPFPNRPYAHFNVEDLTPSARAVGVAFHENRPVVLTVLDGNNVHLHDVMTHEEVGGPYRGHTEMVTAAALGLVGRDAVVASMAFDNTVRLWTVETGAPLGAPLECSINLGPVIRRAAPVFGTLNGVPITVTADSREVRVWDLATMRPIGEPLSGAEQSLFSAGIVRTGTGRAVVVTGGYDGTVRTHDLDDGRQVAAHLTSSHHFVTDLTTATLPSGGVAVRSSRGEAEVWHLGSRKLLGRYFGTSWRAGVHTMGQRAVAVSVGEAYTLHAWDLHSQAPVCPPMAGHTALVTTVRTATVEGVSLVASASLDGTVRLWDLSTGASFREPWQGHEMGAFGLEIARLGRPVVISGAGNGCLRFWDLAESADIGVELEPFPSAVQAIQIADMDGSPVMLAADRYGLMRIWNTVSATWTAELDIGSSITDLAVDDGRVCVATEMGLVALRLNHNGRADGQELL</sequence>
<dbReference type="PANTHER" id="PTHR22847">
    <property type="entry name" value="WD40 REPEAT PROTEIN"/>
    <property type="match status" value="1"/>
</dbReference>
<evidence type="ECO:0000256" key="1">
    <source>
        <dbReference type="ARBA" id="ARBA00022574"/>
    </source>
</evidence>
<dbReference type="SUPFAM" id="SSF52540">
    <property type="entry name" value="P-loop containing nucleoside triphosphate hydrolases"/>
    <property type="match status" value="1"/>
</dbReference>
<feature type="repeat" description="WD" evidence="3">
    <location>
        <begin position="1158"/>
        <end position="1192"/>
    </location>
</feature>
<feature type="repeat" description="WD" evidence="3">
    <location>
        <begin position="1203"/>
        <end position="1246"/>
    </location>
</feature>
<dbReference type="InterPro" id="IPR036322">
    <property type="entry name" value="WD40_repeat_dom_sf"/>
</dbReference>
<dbReference type="InterPro" id="IPR001680">
    <property type="entry name" value="WD40_rpt"/>
</dbReference>
<feature type="repeat" description="WD" evidence="3">
    <location>
        <begin position="1345"/>
        <end position="1388"/>
    </location>
</feature>
<dbReference type="PANTHER" id="PTHR22847:SF637">
    <property type="entry name" value="WD REPEAT DOMAIN 5B"/>
    <property type="match status" value="1"/>
</dbReference>
<dbReference type="Pfam" id="PF00400">
    <property type="entry name" value="WD40"/>
    <property type="match status" value="7"/>
</dbReference>
<dbReference type="CDD" id="cd00200">
    <property type="entry name" value="WD40"/>
    <property type="match status" value="2"/>
</dbReference>
<evidence type="ECO:0000256" key="2">
    <source>
        <dbReference type="ARBA" id="ARBA00022737"/>
    </source>
</evidence>
<dbReference type="InterPro" id="IPR027417">
    <property type="entry name" value="P-loop_NTPase"/>
</dbReference>
<dbReference type="Pfam" id="PF00656">
    <property type="entry name" value="Peptidase_C14"/>
    <property type="match status" value="1"/>
</dbReference>